<proteinExistence type="predicted"/>
<dbReference type="RefSeq" id="WP_259208808.1">
    <property type="nucleotide sequence ID" value="NZ_JBHGCJ010000022.1"/>
</dbReference>
<organism evidence="2 3">
    <name type="scientific">Stenotrophomonas nematodicola</name>
    <dbReference type="NCBI Taxonomy" id="2656746"/>
    <lineage>
        <taxon>Bacteria</taxon>
        <taxon>Pseudomonadati</taxon>
        <taxon>Pseudomonadota</taxon>
        <taxon>Gammaproteobacteria</taxon>
        <taxon>Lysobacterales</taxon>
        <taxon>Lysobacteraceae</taxon>
        <taxon>Stenotrophomonas</taxon>
    </lineage>
</organism>
<keyword evidence="3" id="KW-1185">Reference proteome</keyword>
<protein>
    <recommendedName>
        <fullName evidence="4">Transmembrane protein</fullName>
    </recommendedName>
</protein>
<evidence type="ECO:0008006" key="4">
    <source>
        <dbReference type="Google" id="ProtNLM"/>
    </source>
</evidence>
<name>A0ABW7D2T8_9GAMM</name>
<evidence type="ECO:0000313" key="2">
    <source>
        <dbReference type="EMBL" id="MFG6111527.1"/>
    </source>
</evidence>
<dbReference type="Proteomes" id="UP001605261">
    <property type="component" value="Unassembled WGS sequence"/>
</dbReference>
<keyword evidence="1" id="KW-0812">Transmembrane</keyword>
<reference evidence="2 3" key="1">
    <citation type="submission" date="2024-09" db="EMBL/GenBank/DDBJ databases">
        <authorList>
            <consortium name="All-Russian atlas of soil microorganisms"/>
            <consortium name="as a basis for the search for new antimicrobial producers and enzymes with unique properties"/>
            <person name="Sokolova E.A."/>
            <person name="Voronina E.N."/>
        </authorList>
    </citation>
    <scope>NUCLEOTIDE SEQUENCE [LARGE SCALE GENOMIC DNA]</scope>
    <source>
        <strain evidence="2 3">AF-22b-331.1</strain>
    </source>
</reference>
<dbReference type="EMBL" id="JBHGCJ010000022">
    <property type="protein sequence ID" value="MFG6111527.1"/>
    <property type="molecule type" value="Genomic_DNA"/>
</dbReference>
<keyword evidence="1" id="KW-0472">Membrane</keyword>
<feature type="transmembrane region" description="Helical" evidence="1">
    <location>
        <begin position="6"/>
        <end position="29"/>
    </location>
</feature>
<accession>A0ABW7D2T8</accession>
<keyword evidence="1" id="KW-1133">Transmembrane helix</keyword>
<gene>
    <name evidence="2" type="ORF">ACEU0G_001864</name>
</gene>
<comment type="caution">
    <text evidence="2">The sequence shown here is derived from an EMBL/GenBank/DDBJ whole genome shotgun (WGS) entry which is preliminary data.</text>
</comment>
<evidence type="ECO:0000313" key="3">
    <source>
        <dbReference type="Proteomes" id="UP001605261"/>
    </source>
</evidence>
<evidence type="ECO:0000256" key="1">
    <source>
        <dbReference type="SAM" id="Phobius"/>
    </source>
</evidence>
<feature type="transmembrane region" description="Helical" evidence="1">
    <location>
        <begin position="41"/>
        <end position="63"/>
    </location>
</feature>
<feature type="transmembrane region" description="Helical" evidence="1">
    <location>
        <begin position="103"/>
        <end position="122"/>
    </location>
</feature>
<sequence length="138" mass="14535">MSEQGSQMLLVAGASIAAVIIALCLMRLIRTDDVGLRKIYRVVFSALAALLAPTLVAAGHGVLPIPFVAGIPILAYNLVSFADMEVYWLGLLGLGAGKGTGNAVVFTLPSLLVFTAVLFSPWSRARLLTTRAPSDVPR</sequence>